<keyword evidence="6" id="KW-0902">Two-component regulatory system</keyword>
<dbReference type="CDD" id="cd00082">
    <property type="entry name" value="HisKA"/>
    <property type="match status" value="1"/>
</dbReference>
<evidence type="ECO:0000256" key="7">
    <source>
        <dbReference type="SAM" id="Coils"/>
    </source>
</evidence>
<dbReference type="InterPro" id="IPR013767">
    <property type="entry name" value="PAS_fold"/>
</dbReference>
<organism evidence="10">
    <name type="scientific">marine sediment metagenome</name>
    <dbReference type="NCBI Taxonomy" id="412755"/>
    <lineage>
        <taxon>unclassified sequences</taxon>
        <taxon>metagenomes</taxon>
        <taxon>ecological metagenomes</taxon>
    </lineage>
</organism>
<keyword evidence="1" id="KW-0597">Phosphoprotein</keyword>
<accession>X0YVF7</accession>
<feature type="coiled-coil region" evidence="7">
    <location>
        <begin position="35"/>
        <end position="62"/>
    </location>
</feature>
<sequence>FEKEYIRKDGTRLPVSITCWQVEKRKGKPPKYCTFVRDISERKQAEEKIKESEERYRTMIENSNDWIWTLDTQGNFTFINHQAEIISGAKSNNHKGKSFAPFIHQDDLEIVNEAFQRTISGEQQHYTVRVYGKRGEMFFLSVNTAPIYERGKIVGTVSFGTDITEHIQLEEERSKAAKLESIGVLAGGIAHDFNNILTAILGNISLAKMSLEDSKKVLEILTEAEKASLNAKDLTHQLLTFSKGGEPAV</sequence>
<dbReference type="SUPFAM" id="SSF55785">
    <property type="entry name" value="PYP-like sensor domain (PAS domain)"/>
    <property type="match status" value="2"/>
</dbReference>
<feature type="domain" description="PAC" evidence="9">
    <location>
        <begin position="124"/>
        <end position="175"/>
    </location>
</feature>
<evidence type="ECO:0000256" key="4">
    <source>
        <dbReference type="ARBA" id="ARBA00022777"/>
    </source>
</evidence>
<feature type="non-terminal residue" evidence="10">
    <location>
        <position position="249"/>
    </location>
</feature>
<dbReference type="SMART" id="SM00388">
    <property type="entry name" value="HisKA"/>
    <property type="match status" value="1"/>
</dbReference>
<feature type="domain" description="PAC" evidence="9">
    <location>
        <begin position="1"/>
        <end position="51"/>
    </location>
</feature>
<dbReference type="PANTHER" id="PTHR43065">
    <property type="entry name" value="SENSOR HISTIDINE KINASE"/>
    <property type="match status" value="1"/>
</dbReference>
<dbReference type="InterPro" id="IPR035965">
    <property type="entry name" value="PAS-like_dom_sf"/>
</dbReference>
<keyword evidence="7" id="KW-0175">Coiled coil</keyword>
<dbReference type="PROSITE" id="PS50112">
    <property type="entry name" value="PAS"/>
    <property type="match status" value="1"/>
</dbReference>
<dbReference type="Pfam" id="PF00989">
    <property type="entry name" value="PAS"/>
    <property type="match status" value="1"/>
</dbReference>
<reference evidence="10" key="1">
    <citation type="journal article" date="2014" name="Front. Microbiol.">
        <title>High frequency of phylogenetically diverse reductive dehalogenase-homologous genes in deep subseafloor sedimentary metagenomes.</title>
        <authorList>
            <person name="Kawai M."/>
            <person name="Futagami T."/>
            <person name="Toyoda A."/>
            <person name="Takaki Y."/>
            <person name="Nishi S."/>
            <person name="Hori S."/>
            <person name="Arai W."/>
            <person name="Tsubouchi T."/>
            <person name="Morono Y."/>
            <person name="Uchiyama I."/>
            <person name="Ito T."/>
            <person name="Fujiyama A."/>
            <person name="Inagaki F."/>
            <person name="Takami H."/>
        </authorList>
    </citation>
    <scope>NUCLEOTIDE SEQUENCE</scope>
    <source>
        <strain evidence="10">Expedition CK06-06</strain>
    </source>
</reference>
<evidence type="ECO:0000256" key="1">
    <source>
        <dbReference type="ARBA" id="ARBA00022553"/>
    </source>
</evidence>
<comment type="caution">
    <text evidence="10">The sequence shown here is derived from an EMBL/GenBank/DDBJ whole genome shotgun (WGS) entry which is preliminary data.</text>
</comment>
<name>X0YVF7_9ZZZZ</name>
<proteinExistence type="predicted"/>
<evidence type="ECO:0000256" key="5">
    <source>
        <dbReference type="ARBA" id="ARBA00022840"/>
    </source>
</evidence>
<dbReference type="EMBL" id="BARS01044885">
    <property type="protein sequence ID" value="GAG40591.1"/>
    <property type="molecule type" value="Genomic_DNA"/>
</dbReference>
<dbReference type="PROSITE" id="PS50113">
    <property type="entry name" value="PAC"/>
    <property type="match status" value="2"/>
</dbReference>
<evidence type="ECO:0000256" key="6">
    <source>
        <dbReference type="ARBA" id="ARBA00023012"/>
    </source>
</evidence>
<keyword evidence="2" id="KW-0808">Transferase</keyword>
<dbReference type="GO" id="GO:0005524">
    <property type="term" value="F:ATP binding"/>
    <property type="evidence" value="ECO:0007669"/>
    <property type="project" value="UniProtKB-KW"/>
</dbReference>
<dbReference type="InterPro" id="IPR000700">
    <property type="entry name" value="PAS-assoc_C"/>
</dbReference>
<dbReference type="SUPFAM" id="SSF47384">
    <property type="entry name" value="Homodimeric domain of signal transducing histidine kinase"/>
    <property type="match status" value="1"/>
</dbReference>
<evidence type="ECO:0000256" key="3">
    <source>
        <dbReference type="ARBA" id="ARBA00022741"/>
    </source>
</evidence>
<evidence type="ECO:0000313" key="10">
    <source>
        <dbReference type="EMBL" id="GAG40591.1"/>
    </source>
</evidence>
<evidence type="ECO:0008006" key="11">
    <source>
        <dbReference type="Google" id="ProtNLM"/>
    </source>
</evidence>
<keyword evidence="5" id="KW-0067">ATP-binding</keyword>
<evidence type="ECO:0000259" key="8">
    <source>
        <dbReference type="PROSITE" id="PS50112"/>
    </source>
</evidence>
<dbReference type="SMART" id="SM00091">
    <property type="entry name" value="PAS"/>
    <property type="match status" value="1"/>
</dbReference>
<dbReference type="InterPro" id="IPR000014">
    <property type="entry name" value="PAS"/>
</dbReference>
<gene>
    <name evidence="10" type="ORF">S01H1_67742</name>
</gene>
<dbReference type="Pfam" id="PF00512">
    <property type="entry name" value="HisKA"/>
    <property type="match status" value="1"/>
</dbReference>
<dbReference type="InterPro" id="IPR036097">
    <property type="entry name" value="HisK_dim/P_sf"/>
</dbReference>
<keyword evidence="4" id="KW-0418">Kinase</keyword>
<feature type="domain" description="PAS" evidence="8">
    <location>
        <begin position="52"/>
        <end position="122"/>
    </location>
</feature>
<evidence type="ECO:0000256" key="2">
    <source>
        <dbReference type="ARBA" id="ARBA00022679"/>
    </source>
</evidence>
<dbReference type="CDD" id="cd00130">
    <property type="entry name" value="PAS"/>
    <property type="match status" value="1"/>
</dbReference>
<dbReference type="SMART" id="SM00086">
    <property type="entry name" value="PAC"/>
    <property type="match status" value="2"/>
</dbReference>
<dbReference type="Gene3D" id="3.30.450.20">
    <property type="entry name" value="PAS domain"/>
    <property type="match status" value="2"/>
</dbReference>
<dbReference type="AlphaFoldDB" id="X0YVF7"/>
<dbReference type="Gene3D" id="1.10.287.130">
    <property type="match status" value="1"/>
</dbReference>
<dbReference type="InterPro" id="IPR001610">
    <property type="entry name" value="PAC"/>
</dbReference>
<evidence type="ECO:0000259" key="9">
    <source>
        <dbReference type="PROSITE" id="PS50113"/>
    </source>
</evidence>
<dbReference type="PANTHER" id="PTHR43065:SF42">
    <property type="entry name" value="TWO-COMPONENT SENSOR PPRA"/>
    <property type="match status" value="1"/>
</dbReference>
<dbReference type="Pfam" id="PF13426">
    <property type="entry name" value="PAS_9"/>
    <property type="match status" value="1"/>
</dbReference>
<dbReference type="InterPro" id="IPR003661">
    <property type="entry name" value="HisK_dim/P_dom"/>
</dbReference>
<keyword evidence="3" id="KW-0547">Nucleotide-binding</keyword>
<feature type="non-terminal residue" evidence="10">
    <location>
        <position position="1"/>
    </location>
</feature>
<dbReference type="GO" id="GO:0006355">
    <property type="term" value="P:regulation of DNA-templated transcription"/>
    <property type="evidence" value="ECO:0007669"/>
    <property type="project" value="InterPro"/>
</dbReference>
<dbReference type="GO" id="GO:0000155">
    <property type="term" value="F:phosphorelay sensor kinase activity"/>
    <property type="evidence" value="ECO:0007669"/>
    <property type="project" value="InterPro"/>
</dbReference>
<dbReference type="NCBIfam" id="TIGR00229">
    <property type="entry name" value="sensory_box"/>
    <property type="match status" value="2"/>
</dbReference>
<protein>
    <recommendedName>
        <fullName evidence="11">PAC domain-containing protein</fullName>
    </recommendedName>
</protein>